<dbReference type="Proteomes" id="UP000000814">
    <property type="component" value="Chromosome"/>
</dbReference>
<evidence type="ECO:0000313" key="2">
    <source>
        <dbReference type="Proteomes" id="UP000000814"/>
    </source>
</evidence>
<reference evidence="1 2" key="1">
    <citation type="journal article" date="2001" name="J. Bacteriol.">
        <title>Genome sequence and comparative analysis of the solvent-producing bacterium Clostridium acetobutylicum.</title>
        <authorList>
            <person name="Nolling J."/>
            <person name="Breton G."/>
            <person name="Omelchenko M.V."/>
            <person name="Makarova K.S."/>
            <person name="Zeng Q."/>
            <person name="Gibson R."/>
            <person name="Lee H.M."/>
            <person name="Dubois J."/>
            <person name="Qiu D."/>
            <person name="Hitti J."/>
            <person name="Wolf Y.I."/>
            <person name="Tatusov R.L."/>
            <person name="Sabathe F."/>
            <person name="Doucette-Stamm L."/>
            <person name="Soucaille P."/>
            <person name="Daly M.J."/>
            <person name="Bennett G.N."/>
            <person name="Koonin E.V."/>
            <person name="Smith D.R."/>
        </authorList>
    </citation>
    <scope>NUCLEOTIDE SEQUENCE [LARGE SCALE GENOMIC DNA]</scope>
    <source>
        <strain evidence="2">ATCC 824 / DSM 792 / JCM 1419 / LMG 5710 / VKM B-1787</strain>
    </source>
</reference>
<dbReference type="KEGG" id="cac:CA_C2182"/>
<name>Q97H31_CLOAB</name>
<organism evidence="1 2">
    <name type="scientific">Clostridium acetobutylicum (strain ATCC 824 / DSM 792 / JCM 1419 / IAM 19013 / LMG 5710 / NBRC 13948 / NRRL B-527 / VKM B-1787 / 2291 / W)</name>
    <dbReference type="NCBI Taxonomy" id="272562"/>
    <lineage>
        <taxon>Bacteria</taxon>
        <taxon>Bacillati</taxon>
        <taxon>Bacillota</taxon>
        <taxon>Clostridia</taxon>
        <taxon>Eubacteriales</taxon>
        <taxon>Clostridiaceae</taxon>
        <taxon>Clostridium</taxon>
    </lineage>
</organism>
<evidence type="ECO:0000313" key="1">
    <source>
        <dbReference type="EMBL" id="AAK80140.1"/>
    </source>
</evidence>
<gene>
    <name evidence="1" type="ordered locus">CA_C2182</name>
</gene>
<proteinExistence type="predicted"/>
<dbReference type="STRING" id="272562.CA_C2182"/>
<keyword evidence="2" id="KW-1185">Reference proteome</keyword>
<sequence>MNIKFLLVCMCIMVKAYKVCYRINYQANISELESFYIR</sequence>
<dbReference type="HOGENOM" id="CLU_3326378_0_0_9"/>
<protein>
    <submittedName>
        <fullName evidence="1">Uncharacterized protein</fullName>
    </submittedName>
</protein>
<dbReference type="EMBL" id="AE001437">
    <property type="protein sequence ID" value="AAK80140.1"/>
    <property type="molecule type" value="Genomic_DNA"/>
</dbReference>
<dbReference type="AlphaFoldDB" id="Q97H31"/>
<dbReference type="PIR" id="A97169">
    <property type="entry name" value="A97169"/>
</dbReference>
<accession>Q97H31</accession>